<dbReference type="PANTHER" id="PTHR47926">
    <property type="entry name" value="PENTATRICOPEPTIDE REPEAT-CONTAINING PROTEIN"/>
    <property type="match status" value="1"/>
</dbReference>
<dbReference type="Proteomes" id="UP000289340">
    <property type="component" value="Chromosome 11"/>
</dbReference>
<comment type="caution">
    <text evidence="3">The sequence shown here is derived from an EMBL/GenBank/DDBJ whole genome shotgun (WGS) entry which is preliminary data.</text>
</comment>
<dbReference type="Gene3D" id="1.25.40.10">
    <property type="entry name" value="Tetratricopeptide repeat domain"/>
    <property type="match status" value="1"/>
</dbReference>
<name>A0A445IFJ2_GLYSO</name>
<organism evidence="3 4">
    <name type="scientific">Glycine soja</name>
    <name type="common">Wild soybean</name>
    <dbReference type="NCBI Taxonomy" id="3848"/>
    <lineage>
        <taxon>Eukaryota</taxon>
        <taxon>Viridiplantae</taxon>
        <taxon>Streptophyta</taxon>
        <taxon>Embryophyta</taxon>
        <taxon>Tracheophyta</taxon>
        <taxon>Spermatophyta</taxon>
        <taxon>Magnoliopsida</taxon>
        <taxon>eudicotyledons</taxon>
        <taxon>Gunneridae</taxon>
        <taxon>Pentapetalae</taxon>
        <taxon>rosids</taxon>
        <taxon>fabids</taxon>
        <taxon>Fabales</taxon>
        <taxon>Fabaceae</taxon>
        <taxon>Papilionoideae</taxon>
        <taxon>50 kb inversion clade</taxon>
        <taxon>NPAAA clade</taxon>
        <taxon>indigoferoid/millettioid clade</taxon>
        <taxon>Phaseoleae</taxon>
        <taxon>Glycine</taxon>
        <taxon>Glycine subgen. Soja</taxon>
    </lineage>
</organism>
<feature type="repeat" description="PPR" evidence="2">
    <location>
        <begin position="60"/>
        <end position="90"/>
    </location>
</feature>
<dbReference type="GO" id="GO:0003723">
    <property type="term" value="F:RNA binding"/>
    <property type="evidence" value="ECO:0007669"/>
    <property type="project" value="InterPro"/>
</dbReference>
<dbReference type="InterPro" id="IPR011990">
    <property type="entry name" value="TPR-like_helical_dom_sf"/>
</dbReference>
<dbReference type="FunFam" id="1.25.40.10:FF:000031">
    <property type="entry name" value="Pentatricopeptide repeat-containing protein mitochondrial"/>
    <property type="match status" value="1"/>
</dbReference>
<evidence type="ECO:0000313" key="3">
    <source>
        <dbReference type="EMBL" id="RZB84608.1"/>
    </source>
</evidence>
<reference evidence="3 4" key="1">
    <citation type="submission" date="2018-09" db="EMBL/GenBank/DDBJ databases">
        <title>A high-quality reference genome of wild soybean provides a powerful tool to mine soybean genomes.</title>
        <authorList>
            <person name="Xie M."/>
            <person name="Chung C.Y.L."/>
            <person name="Li M.-W."/>
            <person name="Wong F.-L."/>
            <person name="Chan T.-F."/>
            <person name="Lam H.-M."/>
        </authorList>
    </citation>
    <scope>NUCLEOTIDE SEQUENCE [LARGE SCALE GENOMIC DNA]</scope>
    <source>
        <strain evidence="4">cv. W05</strain>
        <tissue evidence="3">Hypocotyl of etiolated seedlings</tissue>
    </source>
</reference>
<gene>
    <name evidence="3" type="ORF">D0Y65_032763</name>
</gene>
<dbReference type="PROSITE" id="PS51375">
    <property type="entry name" value="PPR"/>
    <property type="match status" value="1"/>
</dbReference>
<evidence type="ECO:0000256" key="2">
    <source>
        <dbReference type="PROSITE-ProRule" id="PRU00708"/>
    </source>
</evidence>
<evidence type="ECO:0000313" key="4">
    <source>
        <dbReference type="Proteomes" id="UP000289340"/>
    </source>
</evidence>
<dbReference type="AlphaFoldDB" id="A0A445IFJ2"/>
<accession>A0A445IFJ2</accession>
<sequence length="120" mass="13528">MILSSADIACLPLGREIHGFGWRHGFQYNDKVKTALIDMYVKCGSVKVACVFFEQLREKRVVSWNAIITGYAMHGLAVEALNLFERMMKEAQPDHIIFVGVLAACSLQPRAFARRRVSIV</sequence>
<dbReference type="Pfam" id="PF01535">
    <property type="entry name" value="PPR"/>
    <property type="match status" value="2"/>
</dbReference>
<keyword evidence="4" id="KW-1185">Reference proteome</keyword>
<dbReference type="EMBL" id="QZWG01000011">
    <property type="protein sequence ID" value="RZB84608.1"/>
    <property type="molecule type" value="Genomic_DNA"/>
</dbReference>
<dbReference type="PANTHER" id="PTHR47926:SF470">
    <property type="entry name" value="DYW DOMAIN-CONTAINING PROTEIN"/>
    <property type="match status" value="1"/>
</dbReference>
<dbReference type="InterPro" id="IPR046960">
    <property type="entry name" value="PPR_At4g14850-like_plant"/>
</dbReference>
<dbReference type="InterPro" id="IPR002885">
    <property type="entry name" value="PPR_rpt"/>
</dbReference>
<keyword evidence="1" id="KW-0677">Repeat</keyword>
<dbReference type="GO" id="GO:0009451">
    <property type="term" value="P:RNA modification"/>
    <property type="evidence" value="ECO:0007669"/>
    <property type="project" value="InterPro"/>
</dbReference>
<dbReference type="NCBIfam" id="TIGR00756">
    <property type="entry name" value="PPR"/>
    <property type="match status" value="1"/>
</dbReference>
<proteinExistence type="predicted"/>
<evidence type="ECO:0000256" key="1">
    <source>
        <dbReference type="ARBA" id="ARBA00022737"/>
    </source>
</evidence>
<protein>
    <submittedName>
        <fullName evidence="3">Putative pentatricopeptide repeat-containing protein</fullName>
    </submittedName>
</protein>